<dbReference type="InterPro" id="IPR029063">
    <property type="entry name" value="SAM-dependent_MTases_sf"/>
</dbReference>
<evidence type="ECO:0000259" key="1">
    <source>
        <dbReference type="Pfam" id="PF08241"/>
    </source>
</evidence>
<feature type="domain" description="Methyltransferase type 11" evidence="1">
    <location>
        <begin position="114"/>
        <end position="193"/>
    </location>
</feature>
<dbReference type="InterPro" id="IPR013216">
    <property type="entry name" value="Methyltransf_11"/>
</dbReference>
<dbReference type="CDD" id="cd02440">
    <property type="entry name" value="AdoMet_MTases"/>
    <property type="match status" value="1"/>
</dbReference>
<protein>
    <recommendedName>
        <fullName evidence="1">Methyltransferase type 11 domain-containing protein</fullName>
    </recommendedName>
</protein>
<gene>
    <name evidence="2" type="ORF">LCGC14_0965230</name>
</gene>
<sequence>MRKIVSDRMYKILACPYCGGDLERFGAGVKCLKCREEFKKINKKQLDFRLRKKKSYQLQFNIGKNPDINEGFNIEVLKKKKFPQVDYSNNKVPSHLTKELISHFPKAKDNEIMLDLGCGSTIHKEVCEHAGFEYVGLDYDSLNASILGDAHAIPFKNNSFRFILSIAMLEHIQYPFIVIKEVYRVLEPKGIFIGSVAFLEPFHLKSYYHHTHLGVLNLLNFAGFDIKYISPNAKWTVLKAQSNILFPGLPRQISKGLIMPLSVFHRIWWKIIYFLTHSIKVNEIHRLLRTTGSFFFIAKKK</sequence>
<accession>A0A0F9RJT8</accession>
<evidence type="ECO:0000313" key="2">
    <source>
        <dbReference type="EMBL" id="KKN17498.1"/>
    </source>
</evidence>
<dbReference type="Pfam" id="PF08241">
    <property type="entry name" value="Methyltransf_11"/>
    <property type="match status" value="1"/>
</dbReference>
<reference evidence="2" key="1">
    <citation type="journal article" date="2015" name="Nature">
        <title>Complex archaea that bridge the gap between prokaryotes and eukaryotes.</title>
        <authorList>
            <person name="Spang A."/>
            <person name="Saw J.H."/>
            <person name="Jorgensen S.L."/>
            <person name="Zaremba-Niedzwiedzka K."/>
            <person name="Martijn J."/>
            <person name="Lind A.E."/>
            <person name="van Eijk R."/>
            <person name="Schleper C."/>
            <person name="Guy L."/>
            <person name="Ettema T.J."/>
        </authorList>
    </citation>
    <scope>NUCLEOTIDE SEQUENCE</scope>
</reference>
<organism evidence="2">
    <name type="scientific">marine sediment metagenome</name>
    <dbReference type="NCBI Taxonomy" id="412755"/>
    <lineage>
        <taxon>unclassified sequences</taxon>
        <taxon>metagenomes</taxon>
        <taxon>ecological metagenomes</taxon>
    </lineage>
</organism>
<dbReference type="AlphaFoldDB" id="A0A0F9RJT8"/>
<name>A0A0F9RJT8_9ZZZZ</name>
<proteinExistence type="predicted"/>
<dbReference type="SUPFAM" id="SSF53335">
    <property type="entry name" value="S-adenosyl-L-methionine-dependent methyltransferases"/>
    <property type="match status" value="1"/>
</dbReference>
<dbReference type="Gene3D" id="3.40.50.150">
    <property type="entry name" value="Vaccinia Virus protein VP39"/>
    <property type="match status" value="1"/>
</dbReference>
<dbReference type="EMBL" id="LAZR01003513">
    <property type="protein sequence ID" value="KKN17498.1"/>
    <property type="molecule type" value="Genomic_DNA"/>
</dbReference>
<dbReference type="GO" id="GO:0008757">
    <property type="term" value="F:S-adenosylmethionine-dependent methyltransferase activity"/>
    <property type="evidence" value="ECO:0007669"/>
    <property type="project" value="InterPro"/>
</dbReference>
<comment type="caution">
    <text evidence="2">The sequence shown here is derived from an EMBL/GenBank/DDBJ whole genome shotgun (WGS) entry which is preliminary data.</text>
</comment>